<dbReference type="Proteomes" id="UP000299102">
    <property type="component" value="Unassembled WGS sequence"/>
</dbReference>
<accession>A0A4C1ZZ54</accession>
<organism evidence="2 3">
    <name type="scientific">Eumeta variegata</name>
    <name type="common">Bagworm moth</name>
    <name type="synonym">Eumeta japonica</name>
    <dbReference type="NCBI Taxonomy" id="151549"/>
    <lineage>
        <taxon>Eukaryota</taxon>
        <taxon>Metazoa</taxon>
        <taxon>Ecdysozoa</taxon>
        <taxon>Arthropoda</taxon>
        <taxon>Hexapoda</taxon>
        <taxon>Insecta</taxon>
        <taxon>Pterygota</taxon>
        <taxon>Neoptera</taxon>
        <taxon>Endopterygota</taxon>
        <taxon>Lepidoptera</taxon>
        <taxon>Glossata</taxon>
        <taxon>Ditrysia</taxon>
        <taxon>Tineoidea</taxon>
        <taxon>Psychidae</taxon>
        <taxon>Oiketicinae</taxon>
        <taxon>Eumeta</taxon>
    </lineage>
</organism>
<evidence type="ECO:0000256" key="1">
    <source>
        <dbReference type="SAM" id="Phobius"/>
    </source>
</evidence>
<proteinExistence type="predicted"/>
<keyword evidence="3" id="KW-1185">Reference proteome</keyword>
<dbReference type="EMBL" id="BGZK01002244">
    <property type="protein sequence ID" value="GBP92163.1"/>
    <property type="molecule type" value="Genomic_DNA"/>
</dbReference>
<dbReference type="Pfam" id="PF25880">
    <property type="entry name" value="WHD_CHMP7_1st"/>
    <property type="match status" value="1"/>
</dbReference>
<gene>
    <name evidence="2" type="primary">Chmp7</name>
    <name evidence="2" type="ORF">EVAR_34155_1</name>
</gene>
<dbReference type="AlphaFoldDB" id="A0A4C1ZZ54"/>
<dbReference type="STRING" id="151549.A0A4C1ZZ54"/>
<protein>
    <submittedName>
        <fullName evidence="2">Charged multivesicular body protein 7</fullName>
    </submittedName>
</protein>
<feature type="transmembrane region" description="Helical" evidence="1">
    <location>
        <begin position="497"/>
        <end position="516"/>
    </location>
</feature>
<evidence type="ECO:0000313" key="3">
    <source>
        <dbReference type="Proteomes" id="UP000299102"/>
    </source>
</evidence>
<keyword evidence="1" id="KW-1133">Transmembrane helix</keyword>
<evidence type="ECO:0000313" key="2">
    <source>
        <dbReference type="EMBL" id="GBP92163.1"/>
    </source>
</evidence>
<keyword evidence="1" id="KW-0472">Membrane</keyword>
<comment type="caution">
    <text evidence="2">The sequence shown here is derived from an EMBL/GenBank/DDBJ whole genome shotgun (WGS) entry which is preliminary data.</text>
</comment>
<reference evidence="2 3" key="1">
    <citation type="journal article" date="2019" name="Commun. Biol.">
        <title>The bagworm genome reveals a unique fibroin gene that provides high tensile strength.</title>
        <authorList>
            <person name="Kono N."/>
            <person name="Nakamura H."/>
            <person name="Ohtoshi R."/>
            <person name="Tomita M."/>
            <person name="Numata K."/>
            <person name="Arakawa K."/>
        </authorList>
    </citation>
    <scope>NUCLEOTIDE SEQUENCE [LARGE SCALE GENOMIC DNA]</scope>
</reference>
<sequence>MDILNIFPEGLHPKCWSDDVRMKALFAPFRPKAANPESWETKVGFWSDMLRRWCRLRRDPVLSANEARLAFQRKGRTPDCIEIVVEECLKRGDLSPISKYLHILHKGSKSWRRWNARSVFKSAGLAVSRFVPFKRTIDQDRLPKASIDSNERFVVESVLKVQYNARNFAVAKLGTKPSQWHFIGTRRRRRKGRGASNLRTASFVGNSERQSIMRCTVFEVKLGLEVHLENTNFRFARFQEQATRLLSDYPSNFERFGTIEELMTNTKFNDIQRETFEVLLGYLISEGQATKKGKIIKLASPRRKASPVKKSDVTMHGLLASERKLTAEAEKFAKKAERALEEARVAIYRRNRLTAKNHLRRKHRYQQKIVSTEKALKNVHRLMHTMKKNELNAAVLDACRSIAICFDYCKILRRHDARTGCGEKPPRLKACLGSIAIALHVKIEAFCVIAKGINQTCSDFPLSLMNPPIPLWHLRSVRKVYSVARRSAFRRRSSRAMTLYAIHSCAAFSNILVRLFSFARRFSPPLERSTCTVAF</sequence>
<name>A0A4C1ZZ54_EUMVA</name>
<keyword evidence="1" id="KW-0812">Transmembrane</keyword>
<dbReference type="OrthoDB" id="10250120at2759"/>